<evidence type="ECO:0000256" key="9">
    <source>
        <dbReference type="ARBA" id="ARBA00023316"/>
    </source>
</evidence>
<dbReference type="GO" id="GO:0051991">
    <property type="term" value="F:UDP-N-acetyl-D-glucosamine:N-acetylmuramoyl-L-alanyl-D-glutamyl-meso-2,6-diaminopimelyl-D-alanyl-D-alanine-diphosphoundecaprenol 4-beta-N-acetylglucosaminlytransferase activity"/>
    <property type="evidence" value="ECO:0007669"/>
    <property type="project" value="RHEA"/>
</dbReference>
<comment type="catalytic activity">
    <reaction evidence="10">
        <text>di-trans,octa-cis-undecaprenyl diphospho-N-acetyl-alpha-D-muramoyl-L-alanyl-D-glutamyl-meso-2,6-diaminopimeloyl-D-alanyl-D-alanine + UDP-N-acetyl-alpha-D-glucosamine = di-trans,octa-cis-undecaprenyl diphospho-[N-acetyl-alpha-D-glucosaminyl-(1-&gt;4)]-N-acetyl-alpha-D-muramoyl-L-alanyl-D-glutamyl-meso-2,6-diaminopimeloyl-D-alanyl-D-alanine + UDP + H(+)</text>
        <dbReference type="Rhea" id="RHEA:31227"/>
        <dbReference type="ChEBI" id="CHEBI:15378"/>
        <dbReference type="ChEBI" id="CHEBI:57705"/>
        <dbReference type="ChEBI" id="CHEBI:58223"/>
        <dbReference type="ChEBI" id="CHEBI:61387"/>
        <dbReference type="ChEBI" id="CHEBI:61388"/>
        <dbReference type="EC" id="2.4.1.227"/>
    </reaction>
</comment>
<feature type="binding site" evidence="10">
    <location>
        <position position="314"/>
    </location>
    <ligand>
        <name>UDP-N-acetyl-alpha-D-glucosamine</name>
        <dbReference type="ChEBI" id="CHEBI:57705"/>
    </ligand>
</feature>
<dbReference type="InterPro" id="IPR006009">
    <property type="entry name" value="GlcNAc_MurG"/>
</dbReference>
<dbReference type="GO" id="GO:0008360">
    <property type="term" value="P:regulation of cell shape"/>
    <property type="evidence" value="ECO:0007669"/>
    <property type="project" value="UniProtKB-KW"/>
</dbReference>
<dbReference type="GO" id="GO:0050511">
    <property type="term" value="F:undecaprenyldiphospho-muramoylpentapeptide beta-N-acetylglucosaminyltransferase activity"/>
    <property type="evidence" value="ECO:0007669"/>
    <property type="project" value="UniProtKB-UniRule"/>
</dbReference>
<dbReference type="EC" id="2.4.1.227" evidence="10"/>
<dbReference type="Pfam" id="PF03033">
    <property type="entry name" value="Glyco_transf_28"/>
    <property type="match status" value="1"/>
</dbReference>
<keyword evidence="8 10" id="KW-0131">Cell cycle</keyword>
<feature type="domain" description="Glycosyltransferase family 28 N-terminal" evidence="11">
    <location>
        <begin position="25"/>
        <end position="161"/>
    </location>
</feature>
<name>Q1YM64_AURMS</name>
<dbReference type="NCBIfam" id="TIGR01133">
    <property type="entry name" value="murG"/>
    <property type="match status" value="1"/>
</dbReference>
<comment type="similarity">
    <text evidence="10">Belongs to the glycosyltransferase 28 family. MurG subfamily.</text>
</comment>
<dbReference type="HAMAP" id="MF_00033">
    <property type="entry name" value="MurG"/>
    <property type="match status" value="1"/>
</dbReference>
<dbReference type="InterPro" id="IPR004276">
    <property type="entry name" value="GlycoTrans_28_N"/>
</dbReference>
<dbReference type="AlphaFoldDB" id="Q1YM64"/>
<protein>
    <recommendedName>
        <fullName evidence="10">UDP-N-acetylglucosamine--N-acetylmuramyl-(pentapeptide) pyrophosphoryl-undecaprenol N-acetylglucosamine transferase</fullName>
        <ecNumber evidence="10">2.4.1.227</ecNumber>
    </recommendedName>
    <alternativeName>
        <fullName evidence="10">Undecaprenyl-PP-MurNAc-pentapeptide-UDPGlcNAc GlcNAc transferase</fullName>
    </alternativeName>
</protein>
<keyword evidence="7 10" id="KW-0472">Membrane</keyword>
<dbReference type="Pfam" id="PF04101">
    <property type="entry name" value="Glyco_tran_28_C"/>
    <property type="match status" value="1"/>
</dbReference>
<dbReference type="GO" id="GO:0051301">
    <property type="term" value="P:cell division"/>
    <property type="evidence" value="ECO:0007669"/>
    <property type="project" value="UniProtKB-KW"/>
</dbReference>
<evidence type="ECO:0000256" key="2">
    <source>
        <dbReference type="ARBA" id="ARBA00022618"/>
    </source>
</evidence>
<keyword evidence="14" id="KW-1185">Reference proteome</keyword>
<dbReference type="UniPathway" id="UPA00219"/>
<evidence type="ECO:0000259" key="11">
    <source>
        <dbReference type="Pfam" id="PF03033"/>
    </source>
</evidence>
<evidence type="ECO:0000256" key="6">
    <source>
        <dbReference type="ARBA" id="ARBA00022984"/>
    </source>
</evidence>
<evidence type="ECO:0000256" key="1">
    <source>
        <dbReference type="ARBA" id="ARBA00022475"/>
    </source>
</evidence>
<keyword evidence="4 10" id="KW-0808">Transferase</keyword>
<sequence length="387" mass="40968">MHDSPSRRALASGGPHGYRLTMTTILLSAGGTGGHLFPAEALAHELVARGHDVHLVTDDRAGRFADRFPVKEIHRVRSATFASKNPVKVFSALWTLWRGFREAGALIREIRPAVVVGFGGYPTVPPLMAAQRAGRPTMVHEQNAVMGRANKFLAPRVDRIAAGIPQGKADPAIVSKITVTGNPVRPAVILAARQAYKPAEADAPFNLVVFGGSQGAQFFSQVMPEAIAHLPEALRRRLVVTQQARAEDEETVRRFYEAEGIPATVAPFFSDMAERIGAAHLVISRSGASTVSEIAVVGRPAILVPYPYALDHDQAANAARLEAEGGALVEPQAQLTPERLAGLIAGIADDPAKAAAMAAAARATGIPDAAELLADLVESMPQAVKPS</sequence>
<feature type="domain" description="Glycosyl transferase family 28 C-terminal" evidence="12">
    <location>
        <begin position="207"/>
        <end position="372"/>
    </location>
</feature>
<dbReference type="HOGENOM" id="CLU_037404_2_1_5"/>
<dbReference type="GO" id="GO:0071555">
    <property type="term" value="P:cell wall organization"/>
    <property type="evidence" value="ECO:0007669"/>
    <property type="project" value="UniProtKB-KW"/>
</dbReference>
<proteinExistence type="inferred from homology"/>
<feature type="binding site" evidence="10">
    <location>
        <begin position="32"/>
        <end position="34"/>
    </location>
    <ligand>
        <name>UDP-N-acetyl-alpha-D-glucosamine</name>
        <dbReference type="ChEBI" id="CHEBI:57705"/>
    </ligand>
</feature>
<dbReference type="GO" id="GO:0005886">
    <property type="term" value="C:plasma membrane"/>
    <property type="evidence" value="ECO:0007669"/>
    <property type="project" value="UniProtKB-SubCell"/>
</dbReference>
<feature type="binding site" evidence="10">
    <location>
        <position position="213"/>
    </location>
    <ligand>
        <name>UDP-N-acetyl-alpha-D-glucosamine</name>
        <dbReference type="ChEBI" id="CHEBI:57705"/>
    </ligand>
</feature>
<gene>
    <name evidence="10" type="primary">murG</name>
    <name evidence="13" type="ORF">SI859A1_02333</name>
</gene>
<evidence type="ECO:0000256" key="7">
    <source>
        <dbReference type="ARBA" id="ARBA00023136"/>
    </source>
</evidence>
<dbReference type="EMBL" id="AAPJ01000001">
    <property type="protein sequence ID" value="EAS51517.1"/>
    <property type="molecule type" value="Genomic_DNA"/>
</dbReference>
<comment type="caution">
    <text evidence="10">Lacks conserved residue(s) required for the propagation of feature annotation.</text>
</comment>
<evidence type="ECO:0000259" key="12">
    <source>
        <dbReference type="Pfam" id="PF04101"/>
    </source>
</evidence>
<dbReference type="PANTHER" id="PTHR21015">
    <property type="entry name" value="UDP-N-ACETYLGLUCOSAMINE--N-ACETYLMURAMYL-(PENTAPEPTIDE) PYROPHOSPHORYL-UNDECAPRENOL N-ACETYLGLUCOSAMINE TRANSFERASE 1"/>
    <property type="match status" value="1"/>
</dbReference>
<evidence type="ECO:0000256" key="5">
    <source>
        <dbReference type="ARBA" id="ARBA00022960"/>
    </source>
</evidence>
<dbReference type="InterPro" id="IPR007235">
    <property type="entry name" value="Glyco_trans_28_C"/>
</dbReference>
<evidence type="ECO:0000256" key="10">
    <source>
        <dbReference type="HAMAP-Rule" id="MF_00033"/>
    </source>
</evidence>
<evidence type="ECO:0000256" key="3">
    <source>
        <dbReference type="ARBA" id="ARBA00022676"/>
    </source>
</evidence>
<keyword evidence="6 10" id="KW-0573">Peptidoglycan synthesis</keyword>
<comment type="subcellular location">
    <subcellularLocation>
        <location evidence="10">Cell membrane</location>
        <topology evidence="10">Peripheral membrane protein</topology>
        <orientation evidence="10">Cytoplasmic side</orientation>
    </subcellularLocation>
</comment>
<dbReference type="GO" id="GO:0009252">
    <property type="term" value="P:peptidoglycan biosynthetic process"/>
    <property type="evidence" value="ECO:0007669"/>
    <property type="project" value="UniProtKB-UniRule"/>
</dbReference>
<dbReference type="BioCyc" id="AURANTIMONAS:SI859A1_02333-MONOMER"/>
<keyword evidence="2 10" id="KW-0132">Cell division</keyword>
<feature type="binding site" evidence="10">
    <location>
        <position position="143"/>
    </location>
    <ligand>
        <name>UDP-N-acetyl-alpha-D-glucosamine</name>
        <dbReference type="ChEBI" id="CHEBI:57705"/>
    </ligand>
</feature>
<evidence type="ECO:0000256" key="8">
    <source>
        <dbReference type="ARBA" id="ARBA00023306"/>
    </source>
</evidence>
<keyword evidence="3 10" id="KW-0328">Glycosyltransferase</keyword>
<reference evidence="13" key="1">
    <citation type="journal article" date="2008" name="Appl. Environ. Microbiol.">
        <title>Genomic insights into Mn(II) oxidation by the marine alphaproteobacterium Aurantimonas sp. strain SI85-9A1.</title>
        <authorList>
            <person name="Dick G.J."/>
            <person name="Podell S."/>
            <person name="Johnson H.A."/>
            <person name="Rivera-Espinoza Y."/>
            <person name="Bernier-Latmani R."/>
            <person name="McCarthy J.K."/>
            <person name="Torpey J.W."/>
            <person name="Clement B.G."/>
            <person name="Gaasterland T."/>
            <person name="Tebo B.M."/>
        </authorList>
    </citation>
    <scope>NUCLEOTIDE SEQUENCE [LARGE SCALE GENOMIC DNA]</scope>
    <source>
        <strain evidence="13">SI85-9A1</strain>
    </source>
</reference>
<keyword evidence="9 10" id="KW-0961">Cell wall biogenesis/degradation</keyword>
<feature type="binding site" evidence="10">
    <location>
        <position position="185"/>
    </location>
    <ligand>
        <name>UDP-N-acetyl-alpha-D-glucosamine</name>
        <dbReference type="ChEBI" id="CHEBI:57705"/>
    </ligand>
</feature>
<organism evidence="13 14">
    <name type="scientific">Aurantimonas manganoxydans (strain ATCC BAA-1229 / DSM 21871 / SI85-9A1)</name>
    <dbReference type="NCBI Taxonomy" id="287752"/>
    <lineage>
        <taxon>Bacteria</taxon>
        <taxon>Pseudomonadati</taxon>
        <taxon>Pseudomonadota</taxon>
        <taxon>Alphaproteobacteria</taxon>
        <taxon>Hyphomicrobiales</taxon>
        <taxon>Aurantimonadaceae</taxon>
        <taxon>Aurantimonas</taxon>
    </lineage>
</organism>
<comment type="pathway">
    <text evidence="10">Cell wall biogenesis; peptidoglycan biosynthesis.</text>
</comment>
<dbReference type="SUPFAM" id="SSF53756">
    <property type="entry name" value="UDP-Glycosyltransferase/glycogen phosphorylase"/>
    <property type="match status" value="1"/>
</dbReference>
<comment type="function">
    <text evidence="10">Cell wall formation. Catalyzes the transfer of a GlcNAc subunit on undecaprenyl-pyrophosphoryl-MurNAc-pentapeptide (lipid intermediate I) to form undecaprenyl-pyrophosphoryl-MurNAc-(pentapeptide)GlcNAc (lipid intermediate II).</text>
</comment>
<evidence type="ECO:0000313" key="14">
    <source>
        <dbReference type="Proteomes" id="UP000000321"/>
    </source>
</evidence>
<keyword evidence="5 10" id="KW-0133">Cell shape</keyword>
<keyword evidence="1 10" id="KW-1003">Cell membrane</keyword>
<evidence type="ECO:0000313" key="13">
    <source>
        <dbReference type="EMBL" id="EAS51517.1"/>
    </source>
</evidence>
<evidence type="ECO:0000256" key="4">
    <source>
        <dbReference type="ARBA" id="ARBA00022679"/>
    </source>
</evidence>
<comment type="caution">
    <text evidence="13">The sequence shown here is derived from an EMBL/GenBank/DDBJ whole genome shotgun (WGS) entry which is preliminary data.</text>
</comment>
<accession>Q1YM64</accession>
<dbReference type="PANTHER" id="PTHR21015:SF22">
    <property type="entry name" value="GLYCOSYLTRANSFERASE"/>
    <property type="match status" value="1"/>
</dbReference>
<dbReference type="GO" id="GO:0005975">
    <property type="term" value="P:carbohydrate metabolic process"/>
    <property type="evidence" value="ECO:0007669"/>
    <property type="project" value="InterPro"/>
</dbReference>
<dbReference type="CDD" id="cd03785">
    <property type="entry name" value="GT28_MurG"/>
    <property type="match status" value="1"/>
</dbReference>
<dbReference type="Gene3D" id="3.40.50.2000">
    <property type="entry name" value="Glycogen Phosphorylase B"/>
    <property type="match status" value="2"/>
</dbReference>
<dbReference type="Proteomes" id="UP000000321">
    <property type="component" value="Unassembled WGS sequence"/>
</dbReference>